<sequence>MTQEVDTLEEKYLGPEHLRVPLEKKAFDCFGVGFFFLVIWLAGVIVPLYPFIMGFDGFSQFWEFDFFDKQSSIDYAILLYVGALIFVLMGCWLGRKTHFNFPVGIRYIVSPRIFSQRALGFSLVALLAFTTILVILGGVSGLLQGASDRIRAFAGLNGLFLLENLLLSVSLAWYIRLTRAGKKSLSERFCFWLYFLGGLFICALQGQKSTIFIIVLSLIIVRHYRVKRVSLVKGAVLGAVMFVSLMAYHLVKQEFLATGRFFFINEDQGVFLSFIHFLATQFTGNLMQLQTMTVLIDAMPERLEWQNGTTLLMVVLILIPSGLFPGKPLTAAGVFTGAFWPDKWLMEGTTLPPGIFGELYMNFGTLGVLFGGFFLGVIGGRLYGAVVCNPKSDRALGLYALAVASLLHLFRGELASVALLIASIWLPFLFLSSKREEPVNNPI</sequence>
<dbReference type="EMBL" id="JACARF010000009">
    <property type="protein sequence ID" value="NWE75342.1"/>
    <property type="molecule type" value="Genomic_DNA"/>
</dbReference>
<dbReference type="Proteomes" id="UP000537188">
    <property type="component" value="Unassembled WGS sequence"/>
</dbReference>
<comment type="caution">
    <text evidence="2">The sequence shown here is derived from an EMBL/GenBank/DDBJ whole genome shotgun (WGS) entry which is preliminary data.</text>
</comment>
<feature type="transmembrane region" description="Helical" evidence="1">
    <location>
        <begin position="310"/>
        <end position="340"/>
    </location>
</feature>
<evidence type="ECO:0000256" key="1">
    <source>
        <dbReference type="SAM" id="Phobius"/>
    </source>
</evidence>
<keyword evidence="1" id="KW-0472">Membrane</keyword>
<accession>A0A7Y8K440</accession>
<evidence type="ECO:0000313" key="2">
    <source>
        <dbReference type="EMBL" id="NWE75342.1"/>
    </source>
</evidence>
<dbReference type="RefSeq" id="WP_177045542.1">
    <property type="nucleotide sequence ID" value="NZ_JACARE010000027.1"/>
</dbReference>
<keyword evidence="1" id="KW-0812">Transmembrane</keyword>
<organism evidence="2 3">
    <name type="scientific">Pseudomonas yamanorum</name>
    <dbReference type="NCBI Taxonomy" id="515393"/>
    <lineage>
        <taxon>Bacteria</taxon>
        <taxon>Pseudomonadati</taxon>
        <taxon>Pseudomonadota</taxon>
        <taxon>Gammaproteobacteria</taxon>
        <taxon>Pseudomonadales</taxon>
        <taxon>Pseudomonadaceae</taxon>
        <taxon>Pseudomonas</taxon>
    </lineage>
</organism>
<feature type="transmembrane region" description="Helical" evidence="1">
    <location>
        <begin position="73"/>
        <end position="95"/>
    </location>
</feature>
<evidence type="ECO:0000313" key="3">
    <source>
        <dbReference type="Proteomes" id="UP000537188"/>
    </source>
</evidence>
<name>A0A7Y8K440_9PSED</name>
<gene>
    <name evidence="2" type="ORF">HX828_07225</name>
</gene>
<dbReference type="NCBIfam" id="TIGR04370">
    <property type="entry name" value="glyco_rpt_poly"/>
    <property type="match status" value="1"/>
</dbReference>
<proteinExistence type="predicted"/>
<keyword evidence="1" id="KW-1133">Transmembrane helix</keyword>
<dbReference type="AlphaFoldDB" id="A0A7Y8K440"/>
<feature type="transmembrane region" description="Helical" evidence="1">
    <location>
        <begin position="191"/>
        <end position="219"/>
    </location>
</feature>
<feature type="transmembrane region" description="Helical" evidence="1">
    <location>
        <begin position="360"/>
        <end position="383"/>
    </location>
</feature>
<reference evidence="2 3" key="1">
    <citation type="submission" date="2020-04" db="EMBL/GenBank/DDBJ databases">
        <title>Molecular characterization of pseudomonads from Agaricus bisporus reveal novel blotch 2 pathogens in Western Europe.</title>
        <authorList>
            <person name="Taparia T."/>
            <person name="Krijger M."/>
            <person name="Haynes E."/>
            <person name="Elpinstone J.G."/>
            <person name="Noble R."/>
            <person name="Van Der Wolf J."/>
        </authorList>
    </citation>
    <scope>NUCLEOTIDE SEQUENCE [LARGE SCALE GENOMIC DNA]</scope>
    <source>
        <strain evidence="2 3">IPO3781</strain>
    </source>
</reference>
<feature type="transmembrane region" description="Helical" evidence="1">
    <location>
        <begin position="30"/>
        <end position="52"/>
    </location>
</feature>
<protein>
    <submittedName>
        <fullName evidence="2">Oligosaccharide repeat unit polymerase</fullName>
    </submittedName>
</protein>
<feature type="transmembrane region" description="Helical" evidence="1">
    <location>
        <begin position="231"/>
        <end position="250"/>
    </location>
</feature>
<feature type="transmembrane region" description="Helical" evidence="1">
    <location>
        <begin position="119"/>
        <end position="143"/>
    </location>
</feature>
<feature type="transmembrane region" description="Helical" evidence="1">
    <location>
        <begin position="417"/>
        <end position="433"/>
    </location>
</feature>
<feature type="transmembrane region" description="Helical" evidence="1">
    <location>
        <begin position="155"/>
        <end position="175"/>
    </location>
</feature>